<proteinExistence type="inferred from homology"/>
<reference evidence="11" key="1">
    <citation type="submission" date="2005-08" db="EMBL/GenBank/DDBJ databases">
        <title>Complete sequence of Dechloromonas aromatica RCB.</title>
        <authorList>
            <person name="Salinero K.K."/>
            <person name="Copeland A."/>
            <person name="Lucas S."/>
            <person name="Lapidus A."/>
            <person name="Barry K."/>
            <person name="Detter J.C."/>
            <person name="Glavina T."/>
            <person name="Hammon N."/>
            <person name="Israni S."/>
            <person name="Pitluck S."/>
            <person name="Di Bartolo G."/>
            <person name="Trong S."/>
            <person name="Schmutz J."/>
            <person name="Larimer F."/>
            <person name="Land M."/>
            <person name="Ivanova N."/>
            <person name="Richardson P."/>
        </authorList>
    </citation>
    <scope>NUCLEOTIDE SEQUENCE</scope>
    <source>
        <strain evidence="11">RCB</strain>
    </source>
</reference>
<protein>
    <recommendedName>
        <fullName evidence="3">peptidylprolyl isomerase</fullName>
        <ecNumber evidence="3">5.2.1.8</ecNumber>
    </recommendedName>
</protein>
<feature type="compositionally biased region" description="Basic and acidic residues" evidence="8">
    <location>
        <begin position="165"/>
        <end position="180"/>
    </location>
</feature>
<dbReference type="PROSITE" id="PS50198">
    <property type="entry name" value="PPIC_PPIASE_2"/>
    <property type="match status" value="1"/>
</dbReference>
<dbReference type="InterPro" id="IPR000297">
    <property type="entry name" value="PPIase_PpiC"/>
</dbReference>
<evidence type="ECO:0000256" key="1">
    <source>
        <dbReference type="ARBA" id="ARBA00000971"/>
    </source>
</evidence>
<dbReference type="SUPFAM" id="SSF54534">
    <property type="entry name" value="FKBP-like"/>
    <property type="match status" value="1"/>
</dbReference>
<dbReference type="SUPFAM" id="SSF109998">
    <property type="entry name" value="Triger factor/SurA peptide-binding domain-like"/>
    <property type="match status" value="1"/>
</dbReference>
<dbReference type="EMBL" id="CP000089">
    <property type="protein sequence ID" value="AAZ47636.1"/>
    <property type="molecule type" value="Genomic_DNA"/>
</dbReference>
<evidence type="ECO:0000256" key="3">
    <source>
        <dbReference type="ARBA" id="ARBA00013194"/>
    </source>
</evidence>
<sequence>MFKLSRLAALLVAGAIVSAPALAADKAKAFATVNGQPISQTVYNAFIAEQQAQGAPDSPELQGAVKEELVRREILAQEAKKKGLDKAPNVQGQIELAKQAVLIRAYLSDYVKAHPISDAQLKAEYELIKNNLGSTEYKARHVLVEKEDDAKAIIAKLDKGEKFSELAKQSKDPGSKDKGGELGWSSPNAYVKPFGEALGKLKKGEYTKTPVKSDFGYHVIQLDDSRPMTPPPFDQVKPQLQQRAGQQQVENLVKELRGKAKVD</sequence>
<dbReference type="InterPro" id="IPR027304">
    <property type="entry name" value="Trigger_fact/SurA_dom_sf"/>
</dbReference>
<evidence type="ECO:0000313" key="11">
    <source>
        <dbReference type="EMBL" id="AAZ47636.1"/>
    </source>
</evidence>
<dbReference type="eggNOG" id="COG0760">
    <property type="taxonomic scope" value="Bacteria"/>
</dbReference>
<evidence type="ECO:0000256" key="6">
    <source>
        <dbReference type="ARBA" id="ARBA00023235"/>
    </source>
</evidence>
<feature type="region of interest" description="Disordered" evidence="8">
    <location>
        <begin position="165"/>
        <end position="184"/>
    </location>
</feature>
<evidence type="ECO:0000256" key="4">
    <source>
        <dbReference type="ARBA" id="ARBA00022729"/>
    </source>
</evidence>
<dbReference type="Gene3D" id="1.10.8.1040">
    <property type="match status" value="1"/>
</dbReference>
<dbReference type="InterPro" id="IPR046357">
    <property type="entry name" value="PPIase_dom_sf"/>
</dbReference>
<accession>Q47BZ5</accession>
<comment type="catalytic activity">
    <reaction evidence="1">
        <text>[protein]-peptidylproline (omega=180) = [protein]-peptidylproline (omega=0)</text>
        <dbReference type="Rhea" id="RHEA:16237"/>
        <dbReference type="Rhea" id="RHEA-COMP:10747"/>
        <dbReference type="Rhea" id="RHEA-COMP:10748"/>
        <dbReference type="ChEBI" id="CHEBI:83833"/>
        <dbReference type="ChEBI" id="CHEBI:83834"/>
        <dbReference type="EC" id="5.2.1.8"/>
    </reaction>
</comment>
<evidence type="ECO:0000256" key="8">
    <source>
        <dbReference type="SAM" id="MobiDB-lite"/>
    </source>
</evidence>
<dbReference type="Gene3D" id="3.10.50.40">
    <property type="match status" value="1"/>
</dbReference>
<organism evidence="11">
    <name type="scientific">Dechloromonas aromatica (strain RCB)</name>
    <dbReference type="NCBI Taxonomy" id="159087"/>
    <lineage>
        <taxon>Bacteria</taxon>
        <taxon>Pseudomonadati</taxon>
        <taxon>Pseudomonadota</taxon>
        <taxon>Betaproteobacteria</taxon>
        <taxon>Rhodocyclales</taxon>
        <taxon>Azonexaceae</taxon>
        <taxon>Dechloromonas</taxon>
    </lineage>
</organism>
<dbReference type="KEGG" id="dar:Daro_2906"/>
<dbReference type="EC" id="5.2.1.8" evidence="3"/>
<feature type="chain" id="PRO_5004233038" description="peptidylprolyl isomerase" evidence="9">
    <location>
        <begin position="24"/>
        <end position="263"/>
    </location>
</feature>
<dbReference type="Pfam" id="PF13145">
    <property type="entry name" value="Rotamase_2"/>
    <property type="match status" value="1"/>
</dbReference>
<comment type="similarity">
    <text evidence="2">Belongs to the PpiC/parvulin rotamase family.</text>
</comment>
<dbReference type="AlphaFoldDB" id="Q47BZ5"/>
<dbReference type="STRING" id="159087.Daro_2906"/>
<dbReference type="OrthoDB" id="14196at2"/>
<name>Q47BZ5_DECAR</name>
<dbReference type="PANTHER" id="PTHR47245">
    <property type="entry name" value="PEPTIDYLPROLYL ISOMERASE"/>
    <property type="match status" value="1"/>
</dbReference>
<evidence type="ECO:0000256" key="9">
    <source>
        <dbReference type="SAM" id="SignalP"/>
    </source>
</evidence>
<evidence type="ECO:0000259" key="10">
    <source>
        <dbReference type="PROSITE" id="PS50198"/>
    </source>
</evidence>
<evidence type="ECO:0000256" key="7">
    <source>
        <dbReference type="PROSITE-ProRule" id="PRU00278"/>
    </source>
</evidence>
<dbReference type="PANTHER" id="PTHR47245:SF1">
    <property type="entry name" value="FOLDASE PROTEIN PRSA"/>
    <property type="match status" value="1"/>
</dbReference>
<keyword evidence="4 9" id="KW-0732">Signal</keyword>
<evidence type="ECO:0000256" key="2">
    <source>
        <dbReference type="ARBA" id="ARBA00007656"/>
    </source>
</evidence>
<feature type="signal peptide" evidence="9">
    <location>
        <begin position="1"/>
        <end position="23"/>
    </location>
</feature>
<dbReference type="HOGENOM" id="CLU_034646_1_1_4"/>
<gene>
    <name evidence="11" type="ordered locus">Daro_2906</name>
</gene>
<evidence type="ECO:0000256" key="5">
    <source>
        <dbReference type="ARBA" id="ARBA00023110"/>
    </source>
</evidence>
<keyword evidence="5 7" id="KW-0697">Rotamase</keyword>
<dbReference type="InterPro" id="IPR050245">
    <property type="entry name" value="PrsA_foldase"/>
</dbReference>
<dbReference type="GO" id="GO:0003755">
    <property type="term" value="F:peptidyl-prolyl cis-trans isomerase activity"/>
    <property type="evidence" value="ECO:0007669"/>
    <property type="project" value="UniProtKB-KW"/>
</dbReference>
<keyword evidence="6 7" id="KW-0413">Isomerase</keyword>
<feature type="domain" description="PpiC" evidence="10">
    <location>
        <begin position="134"/>
        <end position="224"/>
    </location>
</feature>